<dbReference type="SUPFAM" id="SSF46689">
    <property type="entry name" value="Homeodomain-like"/>
    <property type="match status" value="1"/>
</dbReference>
<evidence type="ECO:0000256" key="2">
    <source>
        <dbReference type="ARBA" id="ARBA00023125"/>
    </source>
</evidence>
<feature type="transmembrane region" description="Helical" evidence="5">
    <location>
        <begin position="82"/>
        <end position="102"/>
    </location>
</feature>
<dbReference type="InterPro" id="IPR018062">
    <property type="entry name" value="HTH_AraC-typ_CS"/>
</dbReference>
<dbReference type="STRING" id="1137280.D777_01486"/>
<dbReference type="EMBL" id="ANIE01000004">
    <property type="protein sequence ID" value="KEF31800.1"/>
    <property type="molecule type" value="Genomic_DNA"/>
</dbReference>
<feature type="transmembrane region" description="Helical" evidence="5">
    <location>
        <begin position="122"/>
        <end position="140"/>
    </location>
</feature>
<dbReference type="RefSeq" id="WP_036129719.1">
    <property type="nucleotide sequence ID" value="NZ_ANIE01000004.1"/>
</dbReference>
<keyword evidence="3" id="KW-0804">Transcription</keyword>
<name>A0A072NFB9_9GAMM</name>
<protein>
    <submittedName>
        <fullName evidence="7">Transcriptional regulatory protein</fullName>
    </submittedName>
</protein>
<keyword evidence="8" id="KW-1185">Reference proteome</keyword>
<dbReference type="InterPro" id="IPR009057">
    <property type="entry name" value="Homeodomain-like_sf"/>
</dbReference>
<evidence type="ECO:0000256" key="4">
    <source>
        <dbReference type="SAM" id="MobiDB-lite"/>
    </source>
</evidence>
<evidence type="ECO:0000256" key="3">
    <source>
        <dbReference type="ARBA" id="ARBA00023163"/>
    </source>
</evidence>
<dbReference type="OrthoDB" id="345413at2"/>
<feature type="transmembrane region" description="Helical" evidence="5">
    <location>
        <begin position="30"/>
        <end position="48"/>
    </location>
</feature>
<feature type="compositionally biased region" description="Polar residues" evidence="4">
    <location>
        <begin position="208"/>
        <end position="221"/>
    </location>
</feature>
<comment type="caution">
    <text evidence="7">The sequence shown here is derived from an EMBL/GenBank/DDBJ whole genome shotgun (WGS) entry which is preliminary data.</text>
</comment>
<feature type="region of interest" description="Disordered" evidence="4">
    <location>
        <begin position="205"/>
        <end position="228"/>
    </location>
</feature>
<evidence type="ECO:0000256" key="1">
    <source>
        <dbReference type="ARBA" id="ARBA00023015"/>
    </source>
</evidence>
<feature type="transmembrane region" description="Helical" evidence="5">
    <location>
        <begin position="152"/>
        <end position="174"/>
    </location>
</feature>
<dbReference type="PROSITE" id="PS01124">
    <property type="entry name" value="HTH_ARAC_FAMILY_2"/>
    <property type="match status" value="1"/>
</dbReference>
<feature type="domain" description="HTH araC/xylS-type" evidence="6">
    <location>
        <begin position="233"/>
        <end position="335"/>
    </location>
</feature>
<reference evidence="7 8" key="1">
    <citation type="submission" date="2012-12" db="EMBL/GenBank/DDBJ databases">
        <title>Genome assembly of Marinobacter sp. AK21.</title>
        <authorList>
            <person name="Khatri I."/>
            <person name="Kumar R."/>
            <person name="Vaidya B."/>
            <person name="Subramanian S."/>
            <person name="Pinnaka A."/>
        </authorList>
    </citation>
    <scope>NUCLEOTIDE SEQUENCE [LARGE SCALE GENOMIC DNA]</scope>
    <source>
        <strain evidence="7 8">AK21</strain>
    </source>
</reference>
<gene>
    <name evidence="7" type="ORF">D777_01486</name>
</gene>
<keyword evidence="1" id="KW-0805">Transcription regulation</keyword>
<dbReference type="GO" id="GO:0043565">
    <property type="term" value="F:sequence-specific DNA binding"/>
    <property type="evidence" value="ECO:0007669"/>
    <property type="project" value="InterPro"/>
</dbReference>
<dbReference type="PATRIC" id="fig|1137280.3.peg.1300"/>
<organism evidence="7 8">
    <name type="scientific">Marinobacter nitratireducens</name>
    <dbReference type="NCBI Taxonomy" id="1137280"/>
    <lineage>
        <taxon>Bacteria</taxon>
        <taxon>Pseudomonadati</taxon>
        <taxon>Pseudomonadota</taxon>
        <taxon>Gammaproteobacteria</taxon>
        <taxon>Pseudomonadales</taxon>
        <taxon>Marinobacteraceae</taxon>
        <taxon>Marinobacter</taxon>
    </lineage>
</organism>
<dbReference type="Pfam" id="PF12833">
    <property type="entry name" value="HTH_18"/>
    <property type="match status" value="1"/>
</dbReference>
<dbReference type="PANTHER" id="PTHR43280:SF29">
    <property type="entry name" value="ARAC-FAMILY TRANSCRIPTIONAL REGULATOR"/>
    <property type="match status" value="1"/>
</dbReference>
<dbReference type="InterPro" id="IPR018060">
    <property type="entry name" value="HTH_AraC"/>
</dbReference>
<proteinExistence type="predicted"/>
<feature type="transmembrane region" description="Helical" evidence="5">
    <location>
        <begin position="6"/>
        <end position="23"/>
    </location>
</feature>
<evidence type="ECO:0000313" key="7">
    <source>
        <dbReference type="EMBL" id="KEF31800.1"/>
    </source>
</evidence>
<dbReference type="PROSITE" id="PS00041">
    <property type="entry name" value="HTH_ARAC_FAMILY_1"/>
    <property type="match status" value="1"/>
</dbReference>
<feature type="transmembrane region" description="Helical" evidence="5">
    <location>
        <begin position="54"/>
        <end position="75"/>
    </location>
</feature>
<keyword evidence="2" id="KW-0238">DNA-binding</keyword>
<dbReference type="Gene3D" id="1.10.10.60">
    <property type="entry name" value="Homeodomain-like"/>
    <property type="match status" value="1"/>
</dbReference>
<evidence type="ECO:0000259" key="6">
    <source>
        <dbReference type="PROSITE" id="PS01124"/>
    </source>
</evidence>
<sequence>MYALTGFGLGCLASLFLISLRDLRHVRVGQLFLLILIATSAYLIDPLIPANWRWITSDLQTTLPALFWLLCQVVFATRPKLFTVWGGMALYTFVSPAFSRPFIEAGTWPDWGVFLGWELCRWFEYVIVLHGLFYVVRHWRDDLVETRRKARLALLLVMGTAVTVATVSLNFGLYHEASRGTIVSLAALTILICFVSTREGLLDLAPQPSASTENPVSSEPLSENGEKSQEDARQLQILMAEGFYKEEKLTLKRLASELSIPEYRVRKVINETLGYRNFNDYINQLRIAEAARHLREQPDAPILNISLDVGYRTLSSFNRAFRDIMQTTPSAYRQGETPQTVCADS</sequence>
<dbReference type="GO" id="GO:0009893">
    <property type="term" value="P:positive regulation of metabolic process"/>
    <property type="evidence" value="ECO:0007669"/>
    <property type="project" value="UniProtKB-ARBA"/>
</dbReference>
<dbReference type="PANTHER" id="PTHR43280">
    <property type="entry name" value="ARAC-FAMILY TRANSCRIPTIONAL REGULATOR"/>
    <property type="match status" value="1"/>
</dbReference>
<keyword evidence="5" id="KW-1133">Transmembrane helix</keyword>
<dbReference type="AlphaFoldDB" id="A0A072NFB9"/>
<evidence type="ECO:0000313" key="8">
    <source>
        <dbReference type="Proteomes" id="UP000035057"/>
    </source>
</evidence>
<dbReference type="Proteomes" id="UP000035057">
    <property type="component" value="Unassembled WGS sequence"/>
</dbReference>
<evidence type="ECO:0000256" key="5">
    <source>
        <dbReference type="SAM" id="Phobius"/>
    </source>
</evidence>
<keyword evidence="5" id="KW-0472">Membrane</keyword>
<keyword evidence="5" id="KW-0812">Transmembrane</keyword>
<dbReference type="GO" id="GO:0003700">
    <property type="term" value="F:DNA-binding transcription factor activity"/>
    <property type="evidence" value="ECO:0007669"/>
    <property type="project" value="InterPro"/>
</dbReference>
<accession>A0A072NFB9</accession>
<dbReference type="SMART" id="SM00342">
    <property type="entry name" value="HTH_ARAC"/>
    <property type="match status" value="1"/>
</dbReference>